<dbReference type="AlphaFoldDB" id="A0A845FX26"/>
<dbReference type="InterPro" id="IPR036380">
    <property type="entry name" value="Isochorismatase-like_sf"/>
</dbReference>
<protein>
    <submittedName>
        <fullName evidence="3">Isochorismatase family protein</fullName>
    </submittedName>
</protein>
<dbReference type="GO" id="GO:0016787">
    <property type="term" value="F:hydrolase activity"/>
    <property type="evidence" value="ECO:0007669"/>
    <property type="project" value="UniProtKB-KW"/>
</dbReference>
<dbReference type="EMBL" id="WWCW01000017">
    <property type="protein sequence ID" value="MYM87073.1"/>
    <property type="molecule type" value="Genomic_DNA"/>
</dbReference>
<dbReference type="RefSeq" id="WP_161096253.1">
    <property type="nucleotide sequence ID" value="NZ_WWCW01000017.1"/>
</dbReference>
<feature type="domain" description="Isochorismatase-like" evidence="2">
    <location>
        <begin position="8"/>
        <end position="182"/>
    </location>
</feature>
<comment type="caution">
    <text evidence="3">The sequence shown here is derived from an EMBL/GenBank/DDBJ whole genome shotgun (WGS) entry which is preliminary data.</text>
</comment>
<dbReference type="Pfam" id="PF00857">
    <property type="entry name" value="Isochorismatase"/>
    <property type="match status" value="1"/>
</dbReference>
<sequence length="190" mass="20661">MNLEPSSTALVLIDLQHSNVARELAPHTAQQVVANGARLADAVRRSGGTVVYVRVLVNELLRLPADISLARDPSAPPPPPQASELVEQAGCQADDIVIAKRQWGAFHGTELDQQLRRRGIRTLIMGGIATNFGVESTARAAFDQGYAMVFAHDAMSSLKAEMHQFAVQNIFPFIGHVRSTDELETALLKR</sequence>
<accession>A0A845FX26</accession>
<dbReference type="InterPro" id="IPR050272">
    <property type="entry name" value="Isochorismatase-like_hydrls"/>
</dbReference>
<organism evidence="3 4">
    <name type="scientific">Duganella vulcania</name>
    <dbReference type="NCBI Taxonomy" id="2692166"/>
    <lineage>
        <taxon>Bacteria</taxon>
        <taxon>Pseudomonadati</taxon>
        <taxon>Pseudomonadota</taxon>
        <taxon>Betaproteobacteria</taxon>
        <taxon>Burkholderiales</taxon>
        <taxon>Oxalobacteraceae</taxon>
        <taxon>Telluria group</taxon>
        <taxon>Duganella</taxon>
    </lineage>
</organism>
<keyword evidence="1" id="KW-0378">Hydrolase</keyword>
<evidence type="ECO:0000259" key="2">
    <source>
        <dbReference type="Pfam" id="PF00857"/>
    </source>
</evidence>
<gene>
    <name evidence="3" type="ORF">GTP91_07750</name>
</gene>
<evidence type="ECO:0000313" key="4">
    <source>
        <dbReference type="Proteomes" id="UP000470302"/>
    </source>
</evidence>
<name>A0A845FX26_9BURK</name>
<dbReference type="PANTHER" id="PTHR43540:SF7">
    <property type="entry name" value="ISOCHORISMATASE FAMILY PROTEIN YECD"/>
    <property type="match status" value="1"/>
</dbReference>
<dbReference type="Proteomes" id="UP000470302">
    <property type="component" value="Unassembled WGS sequence"/>
</dbReference>
<dbReference type="CDD" id="cd00431">
    <property type="entry name" value="cysteine_hydrolases"/>
    <property type="match status" value="1"/>
</dbReference>
<proteinExistence type="predicted"/>
<evidence type="ECO:0000313" key="3">
    <source>
        <dbReference type="EMBL" id="MYM87073.1"/>
    </source>
</evidence>
<dbReference type="Gene3D" id="3.40.50.850">
    <property type="entry name" value="Isochorismatase-like"/>
    <property type="match status" value="1"/>
</dbReference>
<evidence type="ECO:0000256" key="1">
    <source>
        <dbReference type="ARBA" id="ARBA00022801"/>
    </source>
</evidence>
<dbReference type="InterPro" id="IPR000868">
    <property type="entry name" value="Isochorismatase-like_dom"/>
</dbReference>
<dbReference type="SUPFAM" id="SSF52499">
    <property type="entry name" value="Isochorismatase-like hydrolases"/>
    <property type="match status" value="1"/>
</dbReference>
<dbReference type="PANTHER" id="PTHR43540">
    <property type="entry name" value="PEROXYUREIDOACRYLATE/UREIDOACRYLATE AMIDOHYDROLASE-RELATED"/>
    <property type="match status" value="1"/>
</dbReference>
<reference evidence="3 4" key="1">
    <citation type="submission" date="2020-01" db="EMBL/GenBank/DDBJ databases">
        <title>Novel species isolated from a subtropical stream in China.</title>
        <authorList>
            <person name="Lu H."/>
        </authorList>
    </citation>
    <scope>NUCLEOTIDE SEQUENCE [LARGE SCALE GENOMIC DNA]</scope>
    <source>
        <strain evidence="3 4">FT82W</strain>
    </source>
</reference>